<reference evidence="2" key="1">
    <citation type="submission" date="2023-04" db="EMBL/GenBank/DDBJ databases">
        <authorList>
            <consortium name="ELIXIR-Norway"/>
        </authorList>
    </citation>
    <scope>NUCLEOTIDE SEQUENCE [LARGE SCALE GENOMIC DNA]</scope>
</reference>
<dbReference type="EMBL" id="OX459947">
    <property type="protein sequence ID" value="CAI9154408.1"/>
    <property type="molecule type" value="Genomic_DNA"/>
</dbReference>
<proteinExistence type="predicted"/>
<gene>
    <name evidence="2" type="ORF">MRATA1EN1_LOCUS3370</name>
</gene>
<organism evidence="2 3">
    <name type="scientific">Rangifer tarandus platyrhynchus</name>
    <name type="common">Svalbard reindeer</name>
    <dbReference type="NCBI Taxonomy" id="3082113"/>
    <lineage>
        <taxon>Eukaryota</taxon>
        <taxon>Metazoa</taxon>
        <taxon>Chordata</taxon>
        <taxon>Craniata</taxon>
        <taxon>Vertebrata</taxon>
        <taxon>Euteleostomi</taxon>
        <taxon>Mammalia</taxon>
        <taxon>Eutheria</taxon>
        <taxon>Laurasiatheria</taxon>
        <taxon>Artiodactyla</taxon>
        <taxon>Ruminantia</taxon>
        <taxon>Pecora</taxon>
        <taxon>Cervidae</taxon>
        <taxon>Odocoileinae</taxon>
        <taxon>Rangifer</taxon>
    </lineage>
</organism>
<sequence length="114" mass="12658">MKVPIGRGSPRCSLPASPGPCQRQLGGSGVQDASAVQWPRTAPAEVGAACWHVGKAQRTSHVTSPLSLYRFSRNRPITRRPETKEWYAQVSPRTLRKGENEKNRQTNTDSSFRK</sequence>
<feature type="compositionally biased region" description="Polar residues" evidence="1">
    <location>
        <begin position="105"/>
        <end position="114"/>
    </location>
</feature>
<keyword evidence="3" id="KW-1185">Reference proteome</keyword>
<name>A0ABN8XZ56_RANTA</name>
<dbReference type="Proteomes" id="UP001176941">
    <property type="component" value="Chromosome 11"/>
</dbReference>
<feature type="region of interest" description="Disordered" evidence="1">
    <location>
        <begin position="79"/>
        <end position="114"/>
    </location>
</feature>
<evidence type="ECO:0000256" key="1">
    <source>
        <dbReference type="SAM" id="MobiDB-lite"/>
    </source>
</evidence>
<protein>
    <submittedName>
        <fullName evidence="2">Uncharacterized protein</fullName>
    </submittedName>
</protein>
<accession>A0ABN8XZ56</accession>
<evidence type="ECO:0000313" key="2">
    <source>
        <dbReference type="EMBL" id="CAI9154408.1"/>
    </source>
</evidence>
<feature type="region of interest" description="Disordered" evidence="1">
    <location>
        <begin position="1"/>
        <end position="34"/>
    </location>
</feature>
<evidence type="ECO:0000313" key="3">
    <source>
        <dbReference type="Proteomes" id="UP001176941"/>
    </source>
</evidence>